<dbReference type="Pfam" id="PF00213">
    <property type="entry name" value="OSCP"/>
    <property type="match status" value="1"/>
</dbReference>
<protein>
    <recommendedName>
        <fullName evidence="9">ATP synthase subunit delta, chloroplastic</fullName>
    </recommendedName>
    <alternativeName>
        <fullName evidence="9">ATP synthase F(1) sector subunit delta</fullName>
    </alternativeName>
    <alternativeName>
        <fullName evidence="9">F-type ATPase subunit delta</fullName>
    </alternativeName>
</protein>
<dbReference type="PROSITE" id="PS00389">
    <property type="entry name" value="ATPASE_DELTA"/>
    <property type="match status" value="1"/>
</dbReference>
<evidence type="ECO:0000256" key="5">
    <source>
        <dbReference type="ARBA" id="ARBA00023065"/>
    </source>
</evidence>
<name>A0A516ZA95_9STRA</name>
<evidence type="ECO:0000256" key="1">
    <source>
        <dbReference type="ARBA" id="ARBA00004370"/>
    </source>
</evidence>
<dbReference type="SUPFAM" id="SSF47928">
    <property type="entry name" value="N-terminal domain of the delta subunit of the F1F0-ATP synthase"/>
    <property type="match status" value="1"/>
</dbReference>
<comment type="subunit">
    <text evidence="9">F-type ATPases have 2 components, F(1) - the catalytic core - and F(0) - the membrane proton channel. F(1) has five subunits: alpha(3), beta(3), gamma(1), delta(1), epsilon(1). CF(0) has four main subunits: a(1), b(1), b'(1) and c(10-14). The alpha and beta chains form an alternating ring which encloses part of the gamma chain. F(1) is attached to F(0) by a central stalk formed by the gamma and epsilon chains, while a peripheral stalk is formed by the delta, b and b' chains.</text>
</comment>
<dbReference type="PANTHER" id="PTHR11910">
    <property type="entry name" value="ATP SYNTHASE DELTA CHAIN"/>
    <property type="match status" value="1"/>
</dbReference>
<evidence type="ECO:0000256" key="3">
    <source>
        <dbReference type="ARBA" id="ARBA00022448"/>
    </source>
</evidence>
<evidence type="ECO:0000256" key="7">
    <source>
        <dbReference type="ARBA" id="ARBA00023136"/>
    </source>
</evidence>
<comment type="function">
    <text evidence="9">F(1)F(0) ATP synthase produces ATP from ADP in the presence of a proton or sodium gradient. F-type ATPases consist of two structural domains, F(1) containing the extramembraneous catalytic core and F(0) containing the membrane proton channel, linked together by a central stalk and a peripheral stalk. During catalysis, ATP synthesis in the catalytic domain of F(1) is coupled via a rotary mechanism of the central stalk subunits to proton translocation.</text>
</comment>
<keyword evidence="9" id="KW-0139">CF(1)</keyword>
<comment type="subcellular location">
    <subcellularLocation>
        <location evidence="1">Membrane</location>
    </subcellularLocation>
    <subcellularLocation>
        <location evidence="9">Plastid</location>
        <location evidence="9">Chloroplast thylakoid membrane</location>
        <topology evidence="9">Peripheral membrane protein</topology>
    </subcellularLocation>
</comment>
<keyword evidence="8 9" id="KW-0066">ATP synthesis</keyword>
<organism evidence="10">
    <name type="scientific">Pseudopedinella elastica</name>
    <dbReference type="NCBI Taxonomy" id="35684"/>
    <lineage>
        <taxon>Eukaryota</taxon>
        <taxon>Sar</taxon>
        <taxon>Stramenopiles</taxon>
        <taxon>Ochrophyta</taxon>
        <taxon>Dictyochophyceae</taxon>
        <taxon>Pedinellales</taxon>
        <taxon>Pseudopedinella</taxon>
    </lineage>
</organism>
<dbReference type="Gene3D" id="1.10.520.20">
    <property type="entry name" value="N-terminal domain of the delta subunit of the F1F0-ATP synthase"/>
    <property type="match status" value="1"/>
</dbReference>
<dbReference type="RefSeq" id="YP_009684545.1">
    <property type="nucleotide sequence ID" value="NC_044408.1"/>
</dbReference>
<keyword evidence="4 9" id="KW-0375">Hydrogen ion transport</keyword>
<keyword evidence="6 9" id="KW-0793">Thylakoid</keyword>
<evidence type="ECO:0000256" key="9">
    <source>
        <dbReference type="HAMAP-Rule" id="MF_01416"/>
    </source>
</evidence>
<gene>
    <name evidence="9 10" type="primary">atpD</name>
</gene>
<proteinExistence type="inferred from homology"/>
<reference evidence="10" key="1">
    <citation type="journal article" date="2019" name="J. Phycol.">
        <title>Dictyochophyceae plastid genomes reveal unusual variability of their organization.</title>
        <authorList>
            <person name="Han K.Y."/>
            <person name="Maciszewski K."/>
            <person name="Graf L."/>
            <person name="Yang J.H."/>
            <person name="Andersen R.A."/>
            <person name="Karnkowska A."/>
            <person name="Yoon H.S."/>
        </authorList>
    </citation>
    <scope>NUCLEOTIDE SEQUENCE</scope>
</reference>
<dbReference type="InterPro" id="IPR000711">
    <property type="entry name" value="ATPase_OSCP/dsu"/>
</dbReference>
<sequence length="187" mass="20790">MTNKMLNSKIAEPYASALLDLAVETHTVDYITADVSDLLQIFNENEELVNYLTNPLYPKASKKKVLEDLITSQFLSQNTTRFLMILVDRSRIDLVQAIAEKYLKKVYQIAAIKIAQVTSATTLSAEQELELINQLKIATGAKEIKLITSVDKSLLGGLQVQIGSDVIDCSLKGQLRILADQLETTLF</sequence>
<dbReference type="AlphaFoldDB" id="A0A516ZA95"/>
<keyword evidence="3 9" id="KW-0813">Transport</keyword>
<accession>A0A516ZA95</accession>
<keyword evidence="7 9" id="KW-0472">Membrane</keyword>
<comment type="similarity">
    <text evidence="2 9">Belongs to the ATPase delta chain family.</text>
</comment>
<geneLocation type="chloroplast" evidence="10"/>
<evidence type="ECO:0000313" key="10">
    <source>
        <dbReference type="EMBL" id="QDR24631.1"/>
    </source>
</evidence>
<dbReference type="PRINTS" id="PR00125">
    <property type="entry name" value="ATPASEDELTA"/>
</dbReference>
<keyword evidence="10" id="KW-0934">Plastid</keyword>
<dbReference type="HAMAP" id="MF_01416">
    <property type="entry name" value="ATP_synth_delta_bact"/>
    <property type="match status" value="1"/>
</dbReference>
<keyword evidence="10" id="KW-0150">Chloroplast</keyword>
<dbReference type="GO" id="GO:0045259">
    <property type="term" value="C:proton-transporting ATP synthase complex"/>
    <property type="evidence" value="ECO:0007669"/>
    <property type="project" value="UniProtKB-KW"/>
</dbReference>
<dbReference type="GeneID" id="41657519"/>
<evidence type="ECO:0000256" key="6">
    <source>
        <dbReference type="ARBA" id="ARBA00023078"/>
    </source>
</evidence>
<dbReference type="GO" id="GO:0046933">
    <property type="term" value="F:proton-transporting ATP synthase activity, rotational mechanism"/>
    <property type="evidence" value="ECO:0007669"/>
    <property type="project" value="UniProtKB-UniRule"/>
</dbReference>
<dbReference type="InterPro" id="IPR020781">
    <property type="entry name" value="ATPase_OSCP/d_CS"/>
</dbReference>
<comment type="function">
    <text evidence="9">This protein is part of the stalk that links CF(0) to CF(1). It either transmits conformational changes from CF(0) to CF(1) or is implicated in proton conduction.</text>
</comment>
<dbReference type="InterPro" id="IPR026015">
    <property type="entry name" value="ATP_synth_OSCP/delta_N_sf"/>
</dbReference>
<evidence type="ECO:0000256" key="2">
    <source>
        <dbReference type="ARBA" id="ARBA00007046"/>
    </source>
</evidence>
<keyword evidence="5 9" id="KW-0406">Ion transport</keyword>
<evidence type="ECO:0000256" key="4">
    <source>
        <dbReference type="ARBA" id="ARBA00022781"/>
    </source>
</evidence>
<dbReference type="NCBIfam" id="TIGR01145">
    <property type="entry name" value="ATP_synt_delta"/>
    <property type="match status" value="1"/>
</dbReference>
<dbReference type="EMBL" id="MK518353">
    <property type="protein sequence ID" value="QDR24631.1"/>
    <property type="molecule type" value="Genomic_DNA"/>
</dbReference>
<evidence type="ECO:0000256" key="8">
    <source>
        <dbReference type="ARBA" id="ARBA00023310"/>
    </source>
</evidence>
<dbReference type="GO" id="GO:0009535">
    <property type="term" value="C:chloroplast thylakoid membrane"/>
    <property type="evidence" value="ECO:0007669"/>
    <property type="project" value="UniProtKB-SubCell"/>
</dbReference>